<keyword evidence="1" id="KW-0539">Nucleus</keyword>
<dbReference type="InterPro" id="IPR001138">
    <property type="entry name" value="Zn2Cys6_DnaBD"/>
</dbReference>
<dbReference type="GO" id="GO:0045944">
    <property type="term" value="P:positive regulation of transcription by RNA polymerase II"/>
    <property type="evidence" value="ECO:0007669"/>
    <property type="project" value="TreeGrafter"/>
</dbReference>
<dbReference type="GO" id="GO:0000976">
    <property type="term" value="F:transcription cis-regulatory region binding"/>
    <property type="evidence" value="ECO:0007669"/>
    <property type="project" value="TreeGrafter"/>
</dbReference>
<dbReference type="EMBL" id="MU843127">
    <property type="protein sequence ID" value="KAK2021200.1"/>
    <property type="molecule type" value="Genomic_DNA"/>
</dbReference>
<protein>
    <recommendedName>
        <fullName evidence="3">Zn(2)-C6 fungal-type domain-containing protein</fullName>
    </recommendedName>
</protein>
<evidence type="ECO:0000256" key="1">
    <source>
        <dbReference type="ARBA" id="ARBA00023242"/>
    </source>
</evidence>
<keyword evidence="5" id="KW-1185">Reference proteome</keyword>
<dbReference type="InterPro" id="IPR036864">
    <property type="entry name" value="Zn2-C6_fun-type_DNA-bd_sf"/>
</dbReference>
<evidence type="ECO:0000313" key="4">
    <source>
        <dbReference type="EMBL" id="KAK2021200.1"/>
    </source>
</evidence>
<name>A0AAD9H2I5_9PEZI</name>
<reference evidence="4" key="1">
    <citation type="submission" date="2021-06" db="EMBL/GenBank/DDBJ databases">
        <title>Comparative genomics, transcriptomics and evolutionary studies reveal genomic signatures of adaptation to plant cell wall in hemibiotrophic fungi.</title>
        <authorList>
            <consortium name="DOE Joint Genome Institute"/>
            <person name="Baroncelli R."/>
            <person name="Diaz J.F."/>
            <person name="Benocci T."/>
            <person name="Peng M."/>
            <person name="Battaglia E."/>
            <person name="Haridas S."/>
            <person name="Andreopoulos W."/>
            <person name="Labutti K."/>
            <person name="Pangilinan J."/>
            <person name="Floch G.L."/>
            <person name="Makela M.R."/>
            <person name="Henrissat B."/>
            <person name="Grigoriev I.V."/>
            <person name="Crouch J.A."/>
            <person name="De Vries R.P."/>
            <person name="Sukno S.A."/>
            <person name="Thon M.R."/>
        </authorList>
    </citation>
    <scope>NUCLEOTIDE SEQUENCE</scope>
    <source>
        <strain evidence="4">MAFF235873</strain>
    </source>
</reference>
<feature type="domain" description="Zn(2)-C6 fungal-type" evidence="3">
    <location>
        <begin position="6"/>
        <end position="36"/>
    </location>
</feature>
<dbReference type="AlphaFoldDB" id="A0AAD9H2I5"/>
<dbReference type="GO" id="GO:0000981">
    <property type="term" value="F:DNA-binding transcription factor activity, RNA polymerase II-specific"/>
    <property type="evidence" value="ECO:0007669"/>
    <property type="project" value="InterPro"/>
</dbReference>
<dbReference type="PANTHER" id="PTHR37534:SF25">
    <property type="entry name" value="ZN(II)2CYS6 TRANSCRIPTION FACTOR (EUROFUNG)"/>
    <property type="match status" value="1"/>
</dbReference>
<dbReference type="CDD" id="cd00067">
    <property type="entry name" value="GAL4"/>
    <property type="match status" value="1"/>
</dbReference>
<dbReference type="GO" id="GO:0005634">
    <property type="term" value="C:nucleus"/>
    <property type="evidence" value="ECO:0007669"/>
    <property type="project" value="TreeGrafter"/>
</dbReference>
<accession>A0AAD9H2I5</accession>
<dbReference type="SUPFAM" id="SSF57701">
    <property type="entry name" value="Zn2/Cys6 DNA-binding domain"/>
    <property type="match status" value="1"/>
</dbReference>
<dbReference type="PANTHER" id="PTHR37534">
    <property type="entry name" value="TRANSCRIPTIONAL ACTIVATOR PROTEIN UGA3"/>
    <property type="match status" value="1"/>
</dbReference>
<evidence type="ECO:0000259" key="3">
    <source>
        <dbReference type="PROSITE" id="PS00463"/>
    </source>
</evidence>
<dbReference type="PROSITE" id="PS00463">
    <property type="entry name" value="ZN2_CY6_FUNGAL_1"/>
    <property type="match status" value="1"/>
</dbReference>
<feature type="compositionally biased region" description="Basic and acidic residues" evidence="2">
    <location>
        <begin position="53"/>
        <end position="69"/>
    </location>
</feature>
<gene>
    <name evidence="4" type="ORF">LX32DRAFT_269298</name>
</gene>
<evidence type="ECO:0000256" key="2">
    <source>
        <dbReference type="SAM" id="MobiDB-lite"/>
    </source>
</evidence>
<feature type="region of interest" description="Disordered" evidence="2">
    <location>
        <begin position="53"/>
        <end position="96"/>
    </location>
</feature>
<sequence>MKPKRSCESCRQRHRRCIIRPDAIRCNGCDEMDKECTLSPNFQFRPSRFSDITHADWGRTSSQERDAGPGRDPGPDPAMPSQTSSTSEQESVRSTAAAVELRGSISSWPPASIHTSGKLTQREAFLYRLWVQKIALISDALDDERHFAVTVSRLALEQDVLLNGILGLASRFDRLANGPSGTSSDIESAFYHGRCMELLIELLNKPAETYDATLVAAVVLSRLYEENDTETDSLTYHLAGTSTLLGHEVITRLATKGGLAEAACWVHLRQAIYISIVHRRHLDIPLRVYENLTAFRKADDTSYGNRAVYLLARIVLKYFPERPINVASPQPEDNWQALQEELDLWFKFKPVSFNPIYFEPPDPNGGEPFPRMWMASTVATFQHYYSSQIIINLYQYNNPLGTGFEATKAMRNKEKFIASSLCVLMGLALSNEQALNAWYLPCHMLQLCGYVLRNHIERSRTIEYLETVKQQIQWKTAPLIDVLTRQWAELDGYEIEES</sequence>
<dbReference type="CDD" id="cd12148">
    <property type="entry name" value="fungal_TF_MHR"/>
    <property type="match status" value="1"/>
</dbReference>
<organism evidence="4 5">
    <name type="scientific">Colletotrichum zoysiae</name>
    <dbReference type="NCBI Taxonomy" id="1216348"/>
    <lineage>
        <taxon>Eukaryota</taxon>
        <taxon>Fungi</taxon>
        <taxon>Dikarya</taxon>
        <taxon>Ascomycota</taxon>
        <taxon>Pezizomycotina</taxon>
        <taxon>Sordariomycetes</taxon>
        <taxon>Hypocreomycetidae</taxon>
        <taxon>Glomerellales</taxon>
        <taxon>Glomerellaceae</taxon>
        <taxon>Colletotrichum</taxon>
        <taxon>Colletotrichum graminicola species complex</taxon>
    </lineage>
</organism>
<evidence type="ECO:0000313" key="5">
    <source>
        <dbReference type="Proteomes" id="UP001232148"/>
    </source>
</evidence>
<comment type="caution">
    <text evidence="4">The sequence shown here is derived from an EMBL/GenBank/DDBJ whole genome shotgun (WGS) entry which is preliminary data.</text>
</comment>
<dbReference type="Proteomes" id="UP001232148">
    <property type="component" value="Unassembled WGS sequence"/>
</dbReference>
<proteinExistence type="predicted"/>
<dbReference type="GO" id="GO:0008270">
    <property type="term" value="F:zinc ion binding"/>
    <property type="evidence" value="ECO:0007669"/>
    <property type="project" value="InterPro"/>
</dbReference>